<dbReference type="Proteomes" id="UP000198287">
    <property type="component" value="Unassembled WGS sequence"/>
</dbReference>
<dbReference type="STRING" id="158441.A0A226E3Z2"/>
<name>A0A226E3Z2_FOLCA</name>
<dbReference type="InterPro" id="IPR029004">
    <property type="entry name" value="Ribosomal_eL28/Mak16"/>
</dbReference>
<evidence type="ECO:0000256" key="3">
    <source>
        <dbReference type="ARBA" id="ARBA00023274"/>
    </source>
</evidence>
<dbReference type="EMBL" id="LNIX01000007">
    <property type="protein sequence ID" value="OXA51697.1"/>
    <property type="molecule type" value="Genomic_DNA"/>
</dbReference>
<dbReference type="OMA" id="GKYGQRP"/>
<dbReference type="Gene3D" id="3.30.390.110">
    <property type="match status" value="1"/>
</dbReference>
<proteinExistence type="inferred from homology"/>
<dbReference type="PANTHER" id="PTHR10544">
    <property type="entry name" value="60S RIBOSOMAL PROTEIN L28"/>
    <property type="match status" value="1"/>
</dbReference>
<gene>
    <name evidence="7" type="ORF">Fcan01_13443</name>
</gene>
<evidence type="ECO:0000313" key="8">
    <source>
        <dbReference type="Proteomes" id="UP000198287"/>
    </source>
</evidence>
<keyword evidence="8" id="KW-1185">Reference proteome</keyword>
<organism evidence="7 8">
    <name type="scientific">Folsomia candida</name>
    <name type="common">Springtail</name>
    <dbReference type="NCBI Taxonomy" id="158441"/>
    <lineage>
        <taxon>Eukaryota</taxon>
        <taxon>Metazoa</taxon>
        <taxon>Ecdysozoa</taxon>
        <taxon>Arthropoda</taxon>
        <taxon>Hexapoda</taxon>
        <taxon>Collembola</taxon>
        <taxon>Entomobryomorpha</taxon>
        <taxon>Isotomoidea</taxon>
        <taxon>Isotomidae</taxon>
        <taxon>Proisotominae</taxon>
        <taxon>Folsomia</taxon>
    </lineage>
</organism>
<dbReference type="AlphaFoldDB" id="A0A226E3Z2"/>
<evidence type="ECO:0000256" key="2">
    <source>
        <dbReference type="ARBA" id="ARBA00022980"/>
    </source>
</evidence>
<sequence length="136" mass="15625">MATPELSWLIVRNNNAFLRKVRNVKQPFSSEPNNLTNKSSFRYSGIVQRKTVGVTPAADKKGFVVSLKKVKGQRKPAKLYNEVKMRQPGFRRPLKKLRNILTKNNYRKDLTKAAMVRASIILKSQQPKKKSKAKKE</sequence>
<reference evidence="7 8" key="1">
    <citation type="submission" date="2015-12" db="EMBL/GenBank/DDBJ databases">
        <title>The genome of Folsomia candida.</title>
        <authorList>
            <person name="Faddeeva A."/>
            <person name="Derks M.F."/>
            <person name="Anvar Y."/>
            <person name="Smit S."/>
            <person name="Van Straalen N."/>
            <person name="Roelofs D."/>
        </authorList>
    </citation>
    <scope>NUCLEOTIDE SEQUENCE [LARGE SCALE GENOMIC DNA]</scope>
    <source>
        <strain evidence="7 8">VU population</strain>
        <tissue evidence="7">Whole body</tissue>
    </source>
</reference>
<dbReference type="GO" id="GO:0006412">
    <property type="term" value="P:translation"/>
    <property type="evidence" value="ECO:0007669"/>
    <property type="project" value="InterPro"/>
</dbReference>
<dbReference type="GO" id="GO:1990904">
    <property type="term" value="C:ribonucleoprotein complex"/>
    <property type="evidence" value="ECO:0007669"/>
    <property type="project" value="UniProtKB-KW"/>
</dbReference>
<evidence type="ECO:0000259" key="6">
    <source>
        <dbReference type="Pfam" id="PF01778"/>
    </source>
</evidence>
<dbReference type="InterPro" id="IPR002672">
    <property type="entry name" value="Ribosomal_eL28"/>
</dbReference>
<comment type="caution">
    <text evidence="7">The sequence shown here is derived from an EMBL/GenBank/DDBJ whole genome shotgun (WGS) entry which is preliminary data.</text>
</comment>
<keyword evidence="2" id="KW-0689">Ribosomal protein</keyword>
<protein>
    <recommendedName>
        <fullName evidence="4">Large ribosomal subunit protein eL28</fullName>
    </recommendedName>
    <alternativeName>
        <fullName evidence="5">60S ribosomal protein L28</fullName>
    </alternativeName>
</protein>
<dbReference type="Pfam" id="PF01778">
    <property type="entry name" value="Ribosomal_L28e"/>
    <property type="match status" value="1"/>
</dbReference>
<evidence type="ECO:0000256" key="1">
    <source>
        <dbReference type="ARBA" id="ARBA00007926"/>
    </source>
</evidence>
<keyword evidence="3" id="KW-0687">Ribonucleoprotein</keyword>
<feature type="domain" description="Ribosomal eL28/Mak16" evidence="6">
    <location>
        <begin position="6"/>
        <end position="124"/>
    </location>
</feature>
<evidence type="ECO:0000256" key="5">
    <source>
        <dbReference type="ARBA" id="ARBA00035330"/>
    </source>
</evidence>
<dbReference type="FunFam" id="3.30.390.110:FF:000002">
    <property type="entry name" value="60S ribosomal protein L28"/>
    <property type="match status" value="1"/>
</dbReference>
<dbReference type="GO" id="GO:0003735">
    <property type="term" value="F:structural constituent of ribosome"/>
    <property type="evidence" value="ECO:0007669"/>
    <property type="project" value="InterPro"/>
</dbReference>
<dbReference type="OrthoDB" id="5954793at2759"/>
<evidence type="ECO:0000256" key="4">
    <source>
        <dbReference type="ARBA" id="ARBA00035223"/>
    </source>
</evidence>
<comment type="similarity">
    <text evidence="1">Belongs to the eukaryotic ribosomal protein eL28 family.</text>
</comment>
<accession>A0A226E3Z2</accession>
<evidence type="ECO:0000313" key="7">
    <source>
        <dbReference type="EMBL" id="OXA51697.1"/>
    </source>
</evidence>
<dbReference type="GO" id="GO:0005840">
    <property type="term" value="C:ribosome"/>
    <property type="evidence" value="ECO:0007669"/>
    <property type="project" value="UniProtKB-KW"/>
</dbReference>